<reference evidence="3 4" key="1">
    <citation type="journal article" date="2014" name="Int. J. Syst. Evol. Microbiol.">
        <title>Complete genome sequence of Corynebacterium casei LMG S-19264T (=DSM 44701T), isolated from a smear-ripened cheese.</title>
        <authorList>
            <consortium name="US DOE Joint Genome Institute (JGI-PGF)"/>
            <person name="Walter F."/>
            <person name="Albersmeier A."/>
            <person name="Kalinowski J."/>
            <person name="Ruckert C."/>
        </authorList>
    </citation>
    <scope>NUCLEOTIDE SEQUENCE [LARGE SCALE GENOMIC DNA]</scope>
    <source>
        <strain evidence="3 4">KCTC 23968</strain>
    </source>
</reference>
<dbReference type="PANTHER" id="PTHR35369">
    <property type="entry name" value="BLR3025 PROTEIN-RELATED"/>
    <property type="match status" value="1"/>
</dbReference>
<evidence type="ECO:0000256" key="1">
    <source>
        <dbReference type="ARBA" id="ARBA00022763"/>
    </source>
</evidence>
<accession>A0A918KQX7</accession>
<dbReference type="InterPro" id="IPR001126">
    <property type="entry name" value="UmuC"/>
</dbReference>
<comment type="caution">
    <text evidence="3">The sequence shown here is derived from an EMBL/GenBank/DDBJ whole genome shotgun (WGS) entry which is preliminary data.</text>
</comment>
<dbReference type="InterPro" id="IPR050356">
    <property type="entry name" value="SulA_CellDiv_inhibitor"/>
</dbReference>
<keyword evidence="1" id="KW-0227">DNA damage</keyword>
<gene>
    <name evidence="3" type="ORF">GCM10011309_20170</name>
</gene>
<name>A0A918KQX7_9PROT</name>
<evidence type="ECO:0000313" key="4">
    <source>
        <dbReference type="Proteomes" id="UP000600865"/>
    </source>
</evidence>
<dbReference type="Pfam" id="PF00817">
    <property type="entry name" value="IMS"/>
    <property type="match status" value="1"/>
</dbReference>
<dbReference type="GO" id="GO:0006281">
    <property type="term" value="P:DNA repair"/>
    <property type="evidence" value="ECO:0007669"/>
    <property type="project" value="InterPro"/>
</dbReference>
<evidence type="ECO:0000313" key="3">
    <source>
        <dbReference type="EMBL" id="GGX70091.1"/>
    </source>
</evidence>
<dbReference type="InterPro" id="IPR043502">
    <property type="entry name" value="DNA/RNA_pol_sf"/>
</dbReference>
<dbReference type="SUPFAM" id="SSF56672">
    <property type="entry name" value="DNA/RNA polymerases"/>
    <property type="match status" value="1"/>
</dbReference>
<sequence length="447" mass="50065">MTAGLSAGLSLPDARAICPDLMTEPSDPVREAALLRALWRWADSLSPWIALDAPDGLFLDITGCAHLFGGEQAMAAHTRERLTDMQITSRIGIADTKGAAWALARFGQSDIKIAGAGKTVAALAPLPLEALRLPQKLSSDMRRTGLKRVGQLMEIKRAELARRFGLSLTQSLSSCLGHSPDPVSPKAADPIYAARMTLPDPIGLQADLLGVLERLSISVCKRLAGDAKGARRYYLTVRCVDTGDHVLHIGFARPTHEQRAVLQQFAKPLDELKIEFGADWFRLEAAHVEPIQPFQISLDQHKQAEDDTSKIISTLGNRLGFDRVRQFMPMQSHLPEREFIHVEAMDRREPVSWTAAPRKRPVRLFKRPERLVTLEAGRPPKRFQWRQSVYATQEAKGPERLTAEWWHSDFGSVRDYWQVQTEDGPRLWLMTYPGTTEPDWFIAGRFA</sequence>
<proteinExistence type="predicted"/>
<dbReference type="PANTHER" id="PTHR35369:SF2">
    <property type="entry name" value="BLR3025 PROTEIN"/>
    <property type="match status" value="1"/>
</dbReference>
<dbReference type="AlphaFoldDB" id="A0A918KQX7"/>
<dbReference type="CDD" id="cd03468">
    <property type="entry name" value="PolY_like"/>
    <property type="match status" value="1"/>
</dbReference>
<dbReference type="EMBL" id="BMYV01000002">
    <property type="protein sequence ID" value="GGX70091.1"/>
    <property type="molecule type" value="Genomic_DNA"/>
</dbReference>
<dbReference type="Proteomes" id="UP000600865">
    <property type="component" value="Unassembled WGS sequence"/>
</dbReference>
<protein>
    <submittedName>
        <fullName evidence="3">Nucleotidyltransferase</fullName>
    </submittedName>
</protein>
<evidence type="ECO:0000259" key="2">
    <source>
        <dbReference type="Pfam" id="PF00817"/>
    </source>
</evidence>
<keyword evidence="4" id="KW-1185">Reference proteome</keyword>
<feature type="domain" description="UmuC" evidence="2">
    <location>
        <begin position="3"/>
        <end position="103"/>
    </location>
</feature>
<organism evidence="3 4">
    <name type="scientific">Litorimonas cladophorae</name>
    <dbReference type="NCBI Taxonomy" id="1220491"/>
    <lineage>
        <taxon>Bacteria</taxon>
        <taxon>Pseudomonadati</taxon>
        <taxon>Pseudomonadota</taxon>
        <taxon>Alphaproteobacteria</taxon>
        <taxon>Maricaulales</taxon>
        <taxon>Robiginitomaculaceae</taxon>
    </lineage>
</organism>